<dbReference type="InterPro" id="IPR036400">
    <property type="entry name" value="Cyt_B5-like_heme/steroid_sf"/>
</dbReference>
<dbReference type="Proteomes" id="UP000000600">
    <property type="component" value="Unassembled WGS sequence"/>
</dbReference>
<dbReference type="Pfam" id="PF00173">
    <property type="entry name" value="Cyt-b5"/>
    <property type="match status" value="1"/>
</dbReference>
<dbReference type="GO" id="GO:0006629">
    <property type="term" value="P:lipid metabolic process"/>
    <property type="evidence" value="ECO:0007669"/>
    <property type="project" value="UniProtKB-KW"/>
</dbReference>
<evidence type="ECO:0000256" key="3">
    <source>
        <dbReference type="ARBA" id="ARBA00022824"/>
    </source>
</evidence>
<feature type="domain" description="Cytochrome b5 heme-binding" evidence="8">
    <location>
        <begin position="5"/>
        <end position="85"/>
    </location>
</feature>
<sequence length="152" mass="18137">MNQLLYFNDIQEMQFYAKRNQLSLFVYKKAIYDLTDFITQHPGGQMEIRQYENQDVSNVLFQKSIHKHKPYVIATLQNYLIGYIERRNEPVVRLKSSQLIIEKTRKILQDSTIPQQQQQCEDIPEDCSIEEMPILQTNKKLFHSQKSIQIQK</sequence>
<keyword evidence="7" id="KW-0472">Membrane</keyword>
<dbReference type="STRING" id="5888.A0BDZ7"/>
<dbReference type="KEGG" id="ptm:GSPATT00027795001"/>
<accession>A0BDZ7</accession>
<dbReference type="PANTHER" id="PTHR12863">
    <property type="entry name" value="FATTY ACID HYDROXYLASE"/>
    <property type="match status" value="1"/>
</dbReference>
<protein>
    <recommendedName>
        <fullName evidence="8">Cytochrome b5 heme-binding domain-containing protein</fullName>
    </recommendedName>
</protein>
<evidence type="ECO:0000259" key="8">
    <source>
        <dbReference type="PROSITE" id="PS50255"/>
    </source>
</evidence>
<evidence type="ECO:0000313" key="10">
    <source>
        <dbReference type="Proteomes" id="UP000000600"/>
    </source>
</evidence>
<name>A0BDZ7_PARTE</name>
<organism evidence="9 10">
    <name type="scientific">Paramecium tetraurelia</name>
    <dbReference type="NCBI Taxonomy" id="5888"/>
    <lineage>
        <taxon>Eukaryota</taxon>
        <taxon>Sar</taxon>
        <taxon>Alveolata</taxon>
        <taxon>Ciliophora</taxon>
        <taxon>Intramacronucleata</taxon>
        <taxon>Oligohymenophorea</taxon>
        <taxon>Peniculida</taxon>
        <taxon>Parameciidae</taxon>
        <taxon>Paramecium</taxon>
    </lineage>
</organism>
<dbReference type="RefSeq" id="XP_001424162.1">
    <property type="nucleotide sequence ID" value="XM_001424125.2"/>
</dbReference>
<dbReference type="PANTHER" id="PTHR12863:SF1">
    <property type="entry name" value="FATTY ACID 2-HYDROXYLASE"/>
    <property type="match status" value="1"/>
</dbReference>
<dbReference type="HOGENOM" id="CLU_1771666_0_0_1"/>
<dbReference type="PROSITE" id="PS50255">
    <property type="entry name" value="CYTOCHROME_B5_2"/>
    <property type="match status" value="1"/>
</dbReference>
<keyword evidence="2" id="KW-0812">Transmembrane</keyword>
<dbReference type="AlphaFoldDB" id="A0BDZ7"/>
<dbReference type="SUPFAM" id="SSF55856">
    <property type="entry name" value="Cytochrome b5-like heme/steroid binding domain"/>
    <property type="match status" value="1"/>
</dbReference>
<dbReference type="GO" id="GO:0080132">
    <property type="term" value="F:fatty acid 2-hydroxylase activity"/>
    <property type="evidence" value="ECO:0007669"/>
    <property type="project" value="InterPro"/>
</dbReference>
<evidence type="ECO:0000256" key="4">
    <source>
        <dbReference type="ARBA" id="ARBA00022989"/>
    </source>
</evidence>
<evidence type="ECO:0000256" key="6">
    <source>
        <dbReference type="ARBA" id="ARBA00023098"/>
    </source>
</evidence>
<comment type="subcellular location">
    <subcellularLocation>
        <location evidence="1">Endoplasmic reticulum membrane</location>
        <topology evidence="1">Multi-pass membrane protein</topology>
    </subcellularLocation>
</comment>
<evidence type="ECO:0000256" key="5">
    <source>
        <dbReference type="ARBA" id="ARBA00023002"/>
    </source>
</evidence>
<dbReference type="GO" id="GO:0005789">
    <property type="term" value="C:endoplasmic reticulum membrane"/>
    <property type="evidence" value="ECO:0007669"/>
    <property type="project" value="UniProtKB-SubCell"/>
</dbReference>
<reference evidence="9 10" key="1">
    <citation type="journal article" date="2006" name="Nature">
        <title>Global trends of whole-genome duplications revealed by the ciliate Paramecium tetraurelia.</title>
        <authorList>
            <consortium name="Genoscope"/>
            <person name="Aury J.-M."/>
            <person name="Jaillon O."/>
            <person name="Duret L."/>
            <person name="Noel B."/>
            <person name="Jubin C."/>
            <person name="Porcel B.M."/>
            <person name="Segurens B."/>
            <person name="Daubin V."/>
            <person name="Anthouard V."/>
            <person name="Aiach N."/>
            <person name="Arnaiz O."/>
            <person name="Billaut A."/>
            <person name="Beisson J."/>
            <person name="Blanc I."/>
            <person name="Bouhouche K."/>
            <person name="Camara F."/>
            <person name="Duharcourt S."/>
            <person name="Guigo R."/>
            <person name="Gogendeau D."/>
            <person name="Katinka M."/>
            <person name="Keller A.-M."/>
            <person name="Kissmehl R."/>
            <person name="Klotz C."/>
            <person name="Koll F."/>
            <person name="Le Moue A."/>
            <person name="Lepere C."/>
            <person name="Malinsky S."/>
            <person name="Nowacki M."/>
            <person name="Nowak J.K."/>
            <person name="Plattner H."/>
            <person name="Poulain J."/>
            <person name="Ruiz F."/>
            <person name="Serrano V."/>
            <person name="Zagulski M."/>
            <person name="Dessen P."/>
            <person name="Betermier M."/>
            <person name="Weissenbach J."/>
            <person name="Scarpelli C."/>
            <person name="Schachter V."/>
            <person name="Sperling L."/>
            <person name="Meyer E."/>
            <person name="Cohen J."/>
            <person name="Wincker P."/>
        </authorList>
    </citation>
    <scope>NUCLEOTIDE SEQUENCE [LARGE SCALE GENOMIC DNA]</scope>
    <source>
        <strain evidence="9 10">Stock d4-2</strain>
    </source>
</reference>
<dbReference type="InterPro" id="IPR001199">
    <property type="entry name" value="Cyt_B5-like_heme/steroid-bd"/>
</dbReference>
<dbReference type="InParanoid" id="A0BDZ7"/>
<evidence type="ECO:0000256" key="7">
    <source>
        <dbReference type="ARBA" id="ARBA00023136"/>
    </source>
</evidence>
<dbReference type="OrthoDB" id="260519at2759"/>
<evidence type="ECO:0000256" key="1">
    <source>
        <dbReference type="ARBA" id="ARBA00004477"/>
    </source>
</evidence>
<dbReference type="EMBL" id="CT867988">
    <property type="protein sequence ID" value="CAK56764.1"/>
    <property type="molecule type" value="Genomic_DNA"/>
</dbReference>
<evidence type="ECO:0000256" key="2">
    <source>
        <dbReference type="ARBA" id="ARBA00022692"/>
    </source>
</evidence>
<proteinExistence type="predicted"/>
<dbReference type="InterPro" id="IPR014430">
    <property type="entry name" value="Scs7"/>
</dbReference>
<keyword evidence="10" id="KW-1185">Reference proteome</keyword>
<keyword evidence="3" id="KW-0256">Endoplasmic reticulum</keyword>
<gene>
    <name evidence="9" type="ORF">GSPATT00027795001</name>
</gene>
<keyword evidence="4" id="KW-1133">Transmembrane helix</keyword>
<dbReference type="OMA" id="MEIRQYE"/>
<dbReference type="Gene3D" id="3.10.120.10">
    <property type="entry name" value="Cytochrome b5-like heme/steroid binding domain"/>
    <property type="match status" value="1"/>
</dbReference>
<keyword evidence="6" id="KW-0443">Lipid metabolism</keyword>
<dbReference type="GeneID" id="5009946"/>
<keyword evidence="5" id="KW-0560">Oxidoreductase</keyword>
<evidence type="ECO:0000313" key="9">
    <source>
        <dbReference type="EMBL" id="CAK56764.1"/>
    </source>
</evidence>